<dbReference type="WBParaSite" id="PS1159_v2.g19881.t1">
    <property type="protein sequence ID" value="PS1159_v2.g19881.t1"/>
    <property type="gene ID" value="PS1159_v2.g19881"/>
</dbReference>
<evidence type="ECO:0000313" key="1">
    <source>
        <dbReference type="Proteomes" id="UP000887580"/>
    </source>
</evidence>
<proteinExistence type="predicted"/>
<name>A0AC35FQB9_9BILA</name>
<evidence type="ECO:0000313" key="2">
    <source>
        <dbReference type="WBParaSite" id="PS1159_v2.g19881.t1"/>
    </source>
</evidence>
<protein>
    <submittedName>
        <fullName evidence="2">HORMA domain-containing protein</fullName>
    </submittedName>
</protein>
<dbReference type="Proteomes" id="UP000887580">
    <property type="component" value="Unplaced"/>
</dbReference>
<sequence length="254" mass="28582">MAASVNKDPWIQTFPQHPDDNPSAFFLRLTILAISNYCHGRKIVPPQCLKKRVIDGHELYTFEKEVEGGGKELMSAILQLKNVFATKTVSTVIFMVCGTSIDDPIESLYFNFSFDPVLQPSQFTKEETLAKIKEDTFKELNHLYAIAQALPSLSVPLLRFQLRYELNDSGKENAPMHESFVPIQVNPHVHKLYGVGADDLAIGMKLSRGESIHVWLHSKLIKSISEIDSQIAEYERTGLADETISDMNSTLNID</sequence>
<organism evidence="1 2">
    <name type="scientific">Panagrolaimus sp. PS1159</name>
    <dbReference type="NCBI Taxonomy" id="55785"/>
    <lineage>
        <taxon>Eukaryota</taxon>
        <taxon>Metazoa</taxon>
        <taxon>Ecdysozoa</taxon>
        <taxon>Nematoda</taxon>
        <taxon>Chromadorea</taxon>
        <taxon>Rhabditida</taxon>
        <taxon>Tylenchina</taxon>
        <taxon>Panagrolaimomorpha</taxon>
        <taxon>Panagrolaimoidea</taxon>
        <taxon>Panagrolaimidae</taxon>
        <taxon>Panagrolaimus</taxon>
    </lineage>
</organism>
<reference evidence="2" key="1">
    <citation type="submission" date="2025-08" db="UniProtKB">
        <authorList>
            <consortium name="WormBaseParasite"/>
        </authorList>
    </citation>
    <scope>IDENTIFICATION</scope>
</reference>
<accession>A0AC35FQB9</accession>